<dbReference type="Gene3D" id="1.20.1420.30">
    <property type="entry name" value="NCX, central ion-binding region"/>
    <property type="match status" value="1"/>
</dbReference>
<protein>
    <submittedName>
        <fullName evidence="7">Cation antiporter (Na+/Ca2+)</fullName>
    </submittedName>
</protein>
<feature type="domain" description="Sodium/calcium exchanger membrane region" evidence="6">
    <location>
        <begin position="197"/>
        <end position="333"/>
    </location>
</feature>
<name>M2U929_9SPHN</name>
<dbReference type="OrthoDB" id="153124at2"/>
<feature type="transmembrane region" description="Helical" evidence="5">
    <location>
        <begin position="324"/>
        <end position="343"/>
    </location>
</feature>
<dbReference type="GO" id="GO:0008273">
    <property type="term" value="F:calcium, potassium:sodium antiporter activity"/>
    <property type="evidence" value="ECO:0007669"/>
    <property type="project" value="TreeGrafter"/>
</dbReference>
<proteinExistence type="predicted"/>
<dbReference type="AlphaFoldDB" id="M2U929"/>
<comment type="subcellular location">
    <subcellularLocation>
        <location evidence="1">Membrane</location>
        <topology evidence="1">Multi-pass membrane protein</topology>
    </subcellularLocation>
</comment>
<organism evidence="7 8">
    <name type="scientific">Pacificimonas flava</name>
    <dbReference type="NCBI Taxonomy" id="1234595"/>
    <lineage>
        <taxon>Bacteria</taxon>
        <taxon>Pseudomonadati</taxon>
        <taxon>Pseudomonadota</taxon>
        <taxon>Alphaproteobacteria</taxon>
        <taxon>Sphingomonadales</taxon>
        <taxon>Sphingosinicellaceae</taxon>
        <taxon>Pacificimonas</taxon>
    </lineage>
</organism>
<dbReference type="InterPro" id="IPR004837">
    <property type="entry name" value="NaCa_Exmemb"/>
</dbReference>
<accession>M2U929</accession>
<gene>
    <name evidence="7" type="ORF">C725_0392</name>
</gene>
<feature type="transmembrane region" description="Helical" evidence="5">
    <location>
        <begin position="81"/>
        <end position="101"/>
    </location>
</feature>
<dbReference type="PATRIC" id="fig|1234595.3.peg.391"/>
<evidence type="ECO:0000313" key="7">
    <source>
        <dbReference type="EMBL" id="EMD84462.1"/>
    </source>
</evidence>
<reference evidence="7 8" key="1">
    <citation type="journal article" date="2013" name="Genome Announc.">
        <title>Draft Genome Sequence of Strain JLT2015T, Belonging to the Family Sphingomonadaceae of the Alphaproteobacteria.</title>
        <authorList>
            <person name="Tang K."/>
            <person name="Liu K."/>
            <person name="Li S."/>
            <person name="Jiao N."/>
        </authorList>
    </citation>
    <scope>NUCLEOTIDE SEQUENCE [LARGE SCALE GENOMIC DNA]</scope>
    <source>
        <strain evidence="7 8">JLT2015</strain>
    </source>
</reference>
<keyword evidence="4 5" id="KW-0472">Membrane</keyword>
<dbReference type="PANTHER" id="PTHR10846:SF8">
    <property type="entry name" value="INNER MEMBRANE PROTEIN YRBG"/>
    <property type="match status" value="1"/>
</dbReference>
<evidence type="ECO:0000256" key="2">
    <source>
        <dbReference type="ARBA" id="ARBA00022692"/>
    </source>
</evidence>
<evidence type="ECO:0000256" key="1">
    <source>
        <dbReference type="ARBA" id="ARBA00004141"/>
    </source>
</evidence>
<evidence type="ECO:0000313" key="8">
    <source>
        <dbReference type="Proteomes" id="UP000011717"/>
    </source>
</evidence>
<evidence type="ECO:0000259" key="6">
    <source>
        <dbReference type="Pfam" id="PF01699"/>
    </source>
</evidence>
<dbReference type="InterPro" id="IPR004481">
    <property type="entry name" value="K/Na/Ca-exchanger"/>
</dbReference>
<feature type="transmembrane region" description="Helical" evidence="5">
    <location>
        <begin position="43"/>
        <end position="61"/>
    </location>
</feature>
<feature type="domain" description="Sodium/calcium exchanger membrane region" evidence="6">
    <location>
        <begin position="13"/>
        <end position="135"/>
    </location>
</feature>
<comment type="caution">
    <text evidence="7">The sequence shown here is derived from an EMBL/GenBank/DDBJ whole genome shotgun (WGS) entry which is preliminary data.</text>
</comment>
<keyword evidence="2 5" id="KW-0812">Transmembrane</keyword>
<feature type="transmembrane region" description="Helical" evidence="5">
    <location>
        <begin position="292"/>
        <end position="312"/>
    </location>
</feature>
<feature type="transmembrane region" description="Helical" evidence="5">
    <location>
        <begin position="193"/>
        <end position="212"/>
    </location>
</feature>
<feature type="transmembrane region" description="Helical" evidence="5">
    <location>
        <begin position="113"/>
        <end position="133"/>
    </location>
</feature>
<sequence length="344" mass="35887">MPIDPAQLPLPLLLLVFAAAAVAVWRFGFRLTRLVDDISDRTGIGQAFGGMLLLGGITSLPELATVSTSAATGNAPLAVNNLIGSAAINLILLAVADVLYGKGALTKVAAKPGTLMQGTLGMVLMASVAFAIATREIDLFGVTGAWSLLLAAGCVWALRLAARFPKKHSWEVVDPDETPERETERPGRSLSRLYISLAGTALSILVAGFVLSQGGDAIAQKSGLSASLVGFLLVGFATSLPELSSVTAAARMQRYELAVGDIFGTNLFNVALLFVVDLIYRGPPVLSQAGRFETIGALMAVLISGAFVIGLLERRDKAVLRMGYDSLAAIIIFALGVFGLSQAS</sequence>
<dbReference type="GO" id="GO:0005886">
    <property type="term" value="C:plasma membrane"/>
    <property type="evidence" value="ECO:0007669"/>
    <property type="project" value="TreeGrafter"/>
</dbReference>
<keyword evidence="8" id="KW-1185">Reference proteome</keyword>
<evidence type="ECO:0000256" key="4">
    <source>
        <dbReference type="ARBA" id="ARBA00023136"/>
    </source>
</evidence>
<dbReference type="Proteomes" id="UP000011717">
    <property type="component" value="Unassembled WGS sequence"/>
</dbReference>
<feature type="transmembrane region" description="Helical" evidence="5">
    <location>
        <begin position="139"/>
        <end position="158"/>
    </location>
</feature>
<dbReference type="GO" id="GO:0006874">
    <property type="term" value="P:intracellular calcium ion homeostasis"/>
    <property type="evidence" value="ECO:0007669"/>
    <property type="project" value="TreeGrafter"/>
</dbReference>
<evidence type="ECO:0000256" key="5">
    <source>
        <dbReference type="SAM" id="Phobius"/>
    </source>
</evidence>
<keyword evidence="3 5" id="KW-1133">Transmembrane helix</keyword>
<dbReference type="RefSeq" id="WP_008599823.1">
    <property type="nucleotide sequence ID" value="NZ_AMRV01000001.1"/>
</dbReference>
<feature type="transmembrane region" description="Helical" evidence="5">
    <location>
        <begin position="12"/>
        <end position="31"/>
    </location>
</feature>
<dbReference type="PANTHER" id="PTHR10846">
    <property type="entry name" value="SODIUM/POTASSIUM/CALCIUM EXCHANGER"/>
    <property type="match status" value="1"/>
</dbReference>
<evidence type="ECO:0000256" key="3">
    <source>
        <dbReference type="ARBA" id="ARBA00022989"/>
    </source>
</evidence>
<dbReference type="Pfam" id="PF01699">
    <property type="entry name" value="Na_Ca_ex"/>
    <property type="match status" value="2"/>
</dbReference>
<feature type="transmembrane region" description="Helical" evidence="5">
    <location>
        <begin position="224"/>
        <end position="243"/>
    </location>
</feature>
<feature type="transmembrane region" description="Helical" evidence="5">
    <location>
        <begin position="255"/>
        <end position="280"/>
    </location>
</feature>
<dbReference type="EMBL" id="AMRV01000001">
    <property type="protein sequence ID" value="EMD84462.1"/>
    <property type="molecule type" value="Genomic_DNA"/>
</dbReference>
<dbReference type="GO" id="GO:0005262">
    <property type="term" value="F:calcium channel activity"/>
    <property type="evidence" value="ECO:0007669"/>
    <property type="project" value="TreeGrafter"/>
</dbReference>
<dbReference type="InterPro" id="IPR044880">
    <property type="entry name" value="NCX_ion-bd_dom_sf"/>
</dbReference>